<dbReference type="Proteomes" id="UP000218288">
    <property type="component" value="Chromosome"/>
</dbReference>
<proteinExistence type="predicted"/>
<dbReference type="RefSeq" id="WP_096484888.1">
    <property type="nucleotide sequence ID" value="NZ_AP014809.1"/>
</dbReference>
<dbReference type="Pfam" id="PF00494">
    <property type="entry name" value="SQS_PSY"/>
    <property type="match status" value="1"/>
</dbReference>
<organism evidence="2 3">
    <name type="scientific">Methylorubrum populi</name>
    <dbReference type="NCBI Taxonomy" id="223967"/>
    <lineage>
        <taxon>Bacteria</taxon>
        <taxon>Pseudomonadati</taxon>
        <taxon>Pseudomonadota</taxon>
        <taxon>Alphaproteobacteria</taxon>
        <taxon>Hyphomicrobiales</taxon>
        <taxon>Methylobacteriaceae</taxon>
        <taxon>Methylorubrum</taxon>
    </lineage>
</organism>
<dbReference type="Gene3D" id="1.10.600.10">
    <property type="entry name" value="Farnesyl Diphosphate Synthase"/>
    <property type="match status" value="1"/>
</dbReference>
<feature type="region of interest" description="Disordered" evidence="1">
    <location>
        <begin position="1"/>
        <end position="21"/>
    </location>
</feature>
<dbReference type="SFLD" id="SFLDG01018">
    <property type="entry name" value="Squalene/Phytoene_Synthase_Lik"/>
    <property type="match status" value="1"/>
</dbReference>
<evidence type="ECO:0000313" key="2">
    <source>
        <dbReference type="EMBL" id="BAU90570.1"/>
    </source>
</evidence>
<dbReference type="NCBIfam" id="TIGR03464">
    <property type="entry name" value="HpnC"/>
    <property type="match status" value="1"/>
</dbReference>
<name>A0A160PGG1_9HYPH</name>
<dbReference type="EMBL" id="AP014809">
    <property type="protein sequence ID" value="BAU90570.1"/>
    <property type="molecule type" value="Genomic_DNA"/>
</dbReference>
<feature type="compositionally biased region" description="Polar residues" evidence="1">
    <location>
        <begin position="1"/>
        <end position="10"/>
    </location>
</feature>
<dbReference type="SFLD" id="SFLDG01212">
    <property type="entry name" value="Phytoene_synthase_like"/>
    <property type="match status" value="1"/>
</dbReference>
<dbReference type="InterPro" id="IPR044843">
    <property type="entry name" value="Trans_IPPS_bact-type"/>
</dbReference>
<dbReference type="InterPro" id="IPR017827">
    <property type="entry name" value="HSQ_synthase_HpnC"/>
</dbReference>
<accession>A0A160PGG1</accession>
<dbReference type="InterPro" id="IPR002060">
    <property type="entry name" value="Squ/phyt_synthse"/>
</dbReference>
<protein>
    <submittedName>
        <fullName evidence="2">Phytoene synthase</fullName>
    </submittedName>
</protein>
<dbReference type="GO" id="GO:0051996">
    <property type="term" value="F:squalene synthase [NAD(P)H] activity"/>
    <property type="evidence" value="ECO:0007669"/>
    <property type="project" value="InterPro"/>
</dbReference>
<dbReference type="GO" id="GO:0004311">
    <property type="term" value="F:geranylgeranyl diphosphate synthase activity"/>
    <property type="evidence" value="ECO:0007669"/>
    <property type="project" value="InterPro"/>
</dbReference>
<dbReference type="AlphaFoldDB" id="A0A160PGG1"/>
<dbReference type="GO" id="GO:0016114">
    <property type="term" value="P:terpenoid biosynthetic process"/>
    <property type="evidence" value="ECO:0007669"/>
    <property type="project" value="UniProtKB-ARBA"/>
</dbReference>
<sequence>MSAPLQTASDARTGKGQHDENFPVASHLIHPRNRGAILAFYNYVRAGDDVADHTGLSPERKIEMLDALADALTGKGGSDPSVEPLKRELAAHGQPPTHALELLDAFRMDARKSRYADWDELIHYCRYSAMPVGRFVLDVHGEDPARVYPTSDAICAALQVLNHLQDCGKDFRNLDRVYIPLDVMRKHGADVSMLGADRASPQLRAVIRELAERTLVLLEEGAPLPNRIDDFRLSLEIAAIHRLAVVLTKGLLTRDPLSEKVHHGKAAFALTALGGIAATLVRRPFRSRAPRPAAAGAGR</sequence>
<evidence type="ECO:0000256" key="1">
    <source>
        <dbReference type="SAM" id="MobiDB-lite"/>
    </source>
</evidence>
<dbReference type="SUPFAM" id="SSF48576">
    <property type="entry name" value="Terpenoid synthases"/>
    <property type="match status" value="1"/>
</dbReference>
<gene>
    <name evidence="2" type="ORF">MPPM_1965</name>
</gene>
<dbReference type="PANTHER" id="PTHR31480">
    <property type="entry name" value="BIFUNCTIONAL LYCOPENE CYCLASE/PHYTOENE SYNTHASE"/>
    <property type="match status" value="1"/>
</dbReference>
<dbReference type="SFLD" id="SFLDS00005">
    <property type="entry name" value="Isoprenoid_Synthase_Type_I"/>
    <property type="match status" value="1"/>
</dbReference>
<feature type="compositionally biased region" description="Basic and acidic residues" evidence="1">
    <location>
        <begin position="12"/>
        <end position="21"/>
    </location>
</feature>
<dbReference type="InterPro" id="IPR033904">
    <property type="entry name" value="Trans_IPPS_HH"/>
</dbReference>
<dbReference type="OrthoDB" id="9807580at2"/>
<evidence type="ECO:0000313" key="3">
    <source>
        <dbReference type="Proteomes" id="UP000218288"/>
    </source>
</evidence>
<reference evidence="2 3" key="1">
    <citation type="journal article" date="2016" name="Genome Announc.">
        <title>Complete Genome Sequence of Methylobacterium populi P-1M, Isolated from Pink-Pigmented Household Biofilm.</title>
        <authorList>
            <person name="Morohoshi T."/>
            <person name="Ikeda T."/>
        </authorList>
    </citation>
    <scope>NUCLEOTIDE SEQUENCE [LARGE SCALE GENOMIC DNA]</scope>
    <source>
        <strain evidence="2 3">P-1M</strain>
    </source>
</reference>
<dbReference type="CDD" id="cd00683">
    <property type="entry name" value="Trans_IPPS_HH"/>
    <property type="match status" value="1"/>
</dbReference>
<dbReference type="InterPro" id="IPR008949">
    <property type="entry name" value="Isoprenoid_synthase_dom_sf"/>
</dbReference>